<evidence type="ECO:0000313" key="1">
    <source>
        <dbReference type="EMBL" id="KAK4200003.1"/>
    </source>
</evidence>
<reference evidence="1" key="1">
    <citation type="journal article" date="2023" name="Mol. Phylogenet. Evol.">
        <title>Genome-scale phylogeny and comparative genomics of the fungal order Sordariales.</title>
        <authorList>
            <person name="Hensen N."/>
            <person name="Bonometti L."/>
            <person name="Westerberg I."/>
            <person name="Brannstrom I.O."/>
            <person name="Guillou S."/>
            <person name="Cros-Aarteil S."/>
            <person name="Calhoun S."/>
            <person name="Haridas S."/>
            <person name="Kuo A."/>
            <person name="Mondo S."/>
            <person name="Pangilinan J."/>
            <person name="Riley R."/>
            <person name="LaButti K."/>
            <person name="Andreopoulos B."/>
            <person name="Lipzen A."/>
            <person name="Chen C."/>
            <person name="Yan M."/>
            <person name="Daum C."/>
            <person name="Ng V."/>
            <person name="Clum A."/>
            <person name="Steindorff A."/>
            <person name="Ohm R.A."/>
            <person name="Martin F."/>
            <person name="Silar P."/>
            <person name="Natvig D.O."/>
            <person name="Lalanne C."/>
            <person name="Gautier V."/>
            <person name="Ament-Velasquez S.L."/>
            <person name="Kruys A."/>
            <person name="Hutchinson M.I."/>
            <person name="Powell A.J."/>
            <person name="Barry K."/>
            <person name="Miller A.N."/>
            <person name="Grigoriev I.V."/>
            <person name="Debuchy R."/>
            <person name="Gladieux P."/>
            <person name="Hiltunen Thoren M."/>
            <person name="Johannesson H."/>
        </authorList>
    </citation>
    <scope>NUCLEOTIDE SEQUENCE</scope>
    <source>
        <strain evidence="1">CBS 315.58</strain>
    </source>
</reference>
<protein>
    <submittedName>
        <fullName evidence="1">Uncharacterized protein</fullName>
    </submittedName>
</protein>
<dbReference type="AlphaFoldDB" id="A0AAN7AUM9"/>
<organism evidence="1 2">
    <name type="scientific">Triangularia verruculosa</name>
    <dbReference type="NCBI Taxonomy" id="2587418"/>
    <lineage>
        <taxon>Eukaryota</taxon>
        <taxon>Fungi</taxon>
        <taxon>Dikarya</taxon>
        <taxon>Ascomycota</taxon>
        <taxon>Pezizomycotina</taxon>
        <taxon>Sordariomycetes</taxon>
        <taxon>Sordariomycetidae</taxon>
        <taxon>Sordariales</taxon>
        <taxon>Podosporaceae</taxon>
        <taxon>Triangularia</taxon>
    </lineage>
</organism>
<reference evidence="1" key="2">
    <citation type="submission" date="2023-05" db="EMBL/GenBank/DDBJ databases">
        <authorList>
            <consortium name="Lawrence Berkeley National Laboratory"/>
            <person name="Steindorff A."/>
            <person name="Hensen N."/>
            <person name="Bonometti L."/>
            <person name="Westerberg I."/>
            <person name="Brannstrom I.O."/>
            <person name="Guillou S."/>
            <person name="Cros-Aarteil S."/>
            <person name="Calhoun S."/>
            <person name="Haridas S."/>
            <person name="Kuo A."/>
            <person name="Mondo S."/>
            <person name="Pangilinan J."/>
            <person name="Riley R."/>
            <person name="Labutti K."/>
            <person name="Andreopoulos B."/>
            <person name="Lipzen A."/>
            <person name="Chen C."/>
            <person name="Yanf M."/>
            <person name="Daum C."/>
            <person name="Ng V."/>
            <person name="Clum A."/>
            <person name="Ohm R."/>
            <person name="Martin F."/>
            <person name="Silar P."/>
            <person name="Natvig D."/>
            <person name="Lalanne C."/>
            <person name="Gautier V."/>
            <person name="Ament-Velasquez S.L."/>
            <person name="Kruys A."/>
            <person name="Hutchinson M.I."/>
            <person name="Powell A.J."/>
            <person name="Barry K."/>
            <person name="Miller A.N."/>
            <person name="Grigoriev I.V."/>
            <person name="Debuchy R."/>
            <person name="Gladieux P."/>
            <person name="Thoren M.H."/>
            <person name="Johannesson H."/>
        </authorList>
    </citation>
    <scope>NUCLEOTIDE SEQUENCE</scope>
    <source>
        <strain evidence="1">CBS 315.58</strain>
    </source>
</reference>
<comment type="caution">
    <text evidence="1">The sequence shown here is derived from an EMBL/GenBank/DDBJ whole genome shotgun (WGS) entry which is preliminary data.</text>
</comment>
<sequence>MDGAPHSVWSPGSATLDTDRQTRFHNAAQKEIDQYRRSREASRRRARERLENLAVPSLSSRPDFMPAKEVTNIELKTYLSATRAACRQQQNVAIMRNQARLIRSEDMIPEIQRFQSLFRKEGKLNPPCGCGEYGFVAAHCEHIFKILPYSCPYAHATGFFCQQHPHFPKPDKVYELQDVFVVKRFGDDALCDCDVKDEDDFMYLGVDEDAEDVAPGKPDRYGANVFGKYQHTSSTPRQPDIRAAEEVRRWSYPSLQLPHRYQHGRVKSTRPDENMRPQSFLTSSSYLRRQKGVEDKASKRCWGEAGVNFVGQANEAKELFEARANEAEALSSRDPGLQEVMEAVDKLVQLYAVTPKEDDMLRKTPDDS</sequence>
<accession>A0AAN7AUM9</accession>
<evidence type="ECO:0000313" key="2">
    <source>
        <dbReference type="Proteomes" id="UP001303160"/>
    </source>
</evidence>
<dbReference type="EMBL" id="MU863925">
    <property type="protein sequence ID" value="KAK4200003.1"/>
    <property type="molecule type" value="Genomic_DNA"/>
</dbReference>
<dbReference type="Proteomes" id="UP001303160">
    <property type="component" value="Unassembled WGS sequence"/>
</dbReference>
<keyword evidence="2" id="KW-1185">Reference proteome</keyword>
<proteinExistence type="predicted"/>
<gene>
    <name evidence="1" type="ORF">QBC40DRAFT_297076</name>
</gene>
<name>A0AAN7AUM9_9PEZI</name>